<gene>
    <name evidence="2" type="ORF">RFI_13488</name>
</gene>
<dbReference type="AlphaFoldDB" id="X6ND37"/>
<comment type="caution">
    <text evidence="2">The sequence shown here is derived from an EMBL/GenBank/DDBJ whole genome shotgun (WGS) entry which is preliminary data.</text>
</comment>
<feature type="coiled-coil region" evidence="1">
    <location>
        <begin position="54"/>
        <end position="81"/>
    </location>
</feature>
<organism evidence="2 3">
    <name type="scientific">Reticulomyxa filosa</name>
    <dbReference type="NCBI Taxonomy" id="46433"/>
    <lineage>
        <taxon>Eukaryota</taxon>
        <taxon>Sar</taxon>
        <taxon>Rhizaria</taxon>
        <taxon>Retaria</taxon>
        <taxon>Foraminifera</taxon>
        <taxon>Monothalamids</taxon>
        <taxon>Reticulomyxidae</taxon>
        <taxon>Reticulomyxa</taxon>
    </lineage>
</organism>
<keyword evidence="3" id="KW-1185">Reference proteome</keyword>
<evidence type="ECO:0008006" key="4">
    <source>
        <dbReference type="Google" id="ProtNLM"/>
    </source>
</evidence>
<protein>
    <recommendedName>
        <fullName evidence="4">TRAF-type domain-containing protein</fullName>
    </recommendedName>
</protein>
<evidence type="ECO:0000313" key="3">
    <source>
        <dbReference type="Proteomes" id="UP000023152"/>
    </source>
</evidence>
<reference evidence="2 3" key="1">
    <citation type="journal article" date="2013" name="Curr. Biol.">
        <title>The Genome of the Foraminiferan Reticulomyxa filosa.</title>
        <authorList>
            <person name="Glockner G."/>
            <person name="Hulsmann N."/>
            <person name="Schleicher M."/>
            <person name="Noegel A.A."/>
            <person name="Eichinger L."/>
            <person name="Gallinger C."/>
            <person name="Pawlowski J."/>
            <person name="Sierra R."/>
            <person name="Euteneuer U."/>
            <person name="Pillet L."/>
            <person name="Moustafa A."/>
            <person name="Platzer M."/>
            <person name="Groth M."/>
            <person name="Szafranski K."/>
            <person name="Schliwa M."/>
        </authorList>
    </citation>
    <scope>NUCLEOTIDE SEQUENCE [LARGE SCALE GENOMIC DNA]</scope>
</reference>
<dbReference type="EMBL" id="ASPP01009763">
    <property type="protein sequence ID" value="ETO23689.1"/>
    <property type="molecule type" value="Genomic_DNA"/>
</dbReference>
<evidence type="ECO:0000313" key="2">
    <source>
        <dbReference type="EMBL" id="ETO23689.1"/>
    </source>
</evidence>
<sequence length="330" mass="39224">MDMLIILAFWILISNIFFLLNNHLGYGYKMCCTLFCSKDPGVYMLAKFKGDYEKKNKLKKMNILENEKKKAEIEEKFLSSQHLCLSKNWVLQLNQEDQINDYLCLLCKQIANYPVEINCPQHQHSNEPLIVGEHCLKQYLRQNSNNCPVESHEHCKYTKVKLIHRYVSELRVTCPLQFEQDLQTCVQTQQTNEGKETNCNFNGKVKELKEHLENSCSLRCFGCWFKPFGCNHNCHKHELKQHLISNMQFHFDLVLQSFQALKQTLQLLQVLLFVFFINGDKIKTKKKKYFFFFKKEESTQLKLQNEKLRLEMQSKRLRDEENMTIFKGYS</sequence>
<dbReference type="Proteomes" id="UP000023152">
    <property type="component" value="Unassembled WGS sequence"/>
</dbReference>
<proteinExistence type="predicted"/>
<accession>X6ND37</accession>
<feature type="non-terminal residue" evidence="2">
    <location>
        <position position="330"/>
    </location>
</feature>
<evidence type="ECO:0000256" key="1">
    <source>
        <dbReference type="SAM" id="Coils"/>
    </source>
</evidence>
<name>X6ND37_RETFI</name>
<keyword evidence="1" id="KW-0175">Coiled coil</keyword>